<evidence type="ECO:0000256" key="2">
    <source>
        <dbReference type="ARBA" id="ARBA00023163"/>
    </source>
</evidence>
<accession>A0ABQ9LLK9</accession>
<keyword evidence="6" id="KW-1185">Reference proteome</keyword>
<dbReference type="SMART" id="SM00338">
    <property type="entry name" value="BRLZ"/>
    <property type="match status" value="1"/>
</dbReference>
<dbReference type="InterPro" id="IPR044759">
    <property type="entry name" value="bZIP_RF2"/>
</dbReference>
<evidence type="ECO:0000313" key="5">
    <source>
        <dbReference type="EMBL" id="KAJ9167513.1"/>
    </source>
</evidence>
<keyword evidence="2" id="KW-0804">Transcription</keyword>
<dbReference type="PROSITE" id="PS00036">
    <property type="entry name" value="BZIP_BASIC"/>
    <property type="match status" value="1"/>
</dbReference>
<evidence type="ECO:0000256" key="3">
    <source>
        <dbReference type="ARBA" id="ARBA00023242"/>
    </source>
</evidence>
<dbReference type="Pfam" id="PF00170">
    <property type="entry name" value="bZIP_1"/>
    <property type="match status" value="1"/>
</dbReference>
<organism evidence="5 6">
    <name type="scientific">Hevea brasiliensis</name>
    <name type="common">Para rubber tree</name>
    <name type="synonym">Siphonia brasiliensis</name>
    <dbReference type="NCBI Taxonomy" id="3981"/>
    <lineage>
        <taxon>Eukaryota</taxon>
        <taxon>Viridiplantae</taxon>
        <taxon>Streptophyta</taxon>
        <taxon>Embryophyta</taxon>
        <taxon>Tracheophyta</taxon>
        <taxon>Spermatophyta</taxon>
        <taxon>Magnoliopsida</taxon>
        <taxon>eudicotyledons</taxon>
        <taxon>Gunneridae</taxon>
        <taxon>Pentapetalae</taxon>
        <taxon>rosids</taxon>
        <taxon>fabids</taxon>
        <taxon>Malpighiales</taxon>
        <taxon>Euphorbiaceae</taxon>
        <taxon>Crotonoideae</taxon>
        <taxon>Micrandreae</taxon>
        <taxon>Hevea</taxon>
    </lineage>
</organism>
<sequence>MEEFSNVESFNIRTEQGLPPWHKRPTSSIPFTLMSSSALPLLAPNSFQVWKKPCLMKNGGFGTNSSGNKIPLSPNDNNNNKFQDLPSTCADDDLLKTEIISRVHLQSERNQGPNMDPKKLKRIISNRVSAQKSRMKKLQYVTEMERKAKALETEIAALHPQVALYRNQQQLLQMEQSRLNQEMSSCATNKILKDAEIEENKAEVNRLRQLHLALQQQQKLQEQMTLPVWTHGFEQMINPSLAQYRTEEMDFINPNTAQNGDTAIEMDRQHLVGQIWMPTLVPAPMLQQKLKTNSNLGLAGIEQIVNVSQYPHGSVM</sequence>
<dbReference type="CDD" id="cd14703">
    <property type="entry name" value="bZIP_plant_RF2"/>
    <property type="match status" value="1"/>
</dbReference>
<comment type="caution">
    <text evidence="5">The sequence shown here is derived from an EMBL/GenBank/DDBJ whole genome shotgun (WGS) entry which is preliminary data.</text>
</comment>
<keyword evidence="3" id="KW-0539">Nucleus</keyword>
<evidence type="ECO:0000259" key="4">
    <source>
        <dbReference type="PROSITE" id="PS50217"/>
    </source>
</evidence>
<dbReference type="PANTHER" id="PTHR46391">
    <property type="entry name" value="BASIC LEUCINE ZIPPER 34"/>
    <property type="match status" value="1"/>
</dbReference>
<dbReference type="EMBL" id="JARPOI010000012">
    <property type="protein sequence ID" value="KAJ9167513.1"/>
    <property type="molecule type" value="Genomic_DNA"/>
</dbReference>
<evidence type="ECO:0000313" key="6">
    <source>
        <dbReference type="Proteomes" id="UP001174677"/>
    </source>
</evidence>
<keyword evidence="1" id="KW-0805">Transcription regulation</keyword>
<dbReference type="InterPro" id="IPR046347">
    <property type="entry name" value="bZIP_sf"/>
</dbReference>
<dbReference type="InterPro" id="IPR052483">
    <property type="entry name" value="bZIP_transcription_regulators"/>
</dbReference>
<dbReference type="Gene3D" id="1.20.5.170">
    <property type="match status" value="1"/>
</dbReference>
<name>A0ABQ9LLK9_HEVBR</name>
<proteinExistence type="predicted"/>
<protein>
    <recommendedName>
        <fullName evidence="4">BZIP domain-containing protein</fullName>
    </recommendedName>
</protein>
<feature type="domain" description="BZIP" evidence="4">
    <location>
        <begin position="116"/>
        <end position="179"/>
    </location>
</feature>
<dbReference type="SUPFAM" id="SSF57959">
    <property type="entry name" value="Leucine zipper domain"/>
    <property type="match status" value="1"/>
</dbReference>
<dbReference type="InterPro" id="IPR004827">
    <property type="entry name" value="bZIP"/>
</dbReference>
<gene>
    <name evidence="5" type="ORF">P3X46_022160</name>
</gene>
<evidence type="ECO:0000256" key="1">
    <source>
        <dbReference type="ARBA" id="ARBA00023015"/>
    </source>
</evidence>
<dbReference type="PROSITE" id="PS50217">
    <property type="entry name" value="BZIP"/>
    <property type="match status" value="1"/>
</dbReference>
<dbReference type="Proteomes" id="UP001174677">
    <property type="component" value="Chromosome 12"/>
</dbReference>
<reference evidence="5 6" key="1">
    <citation type="journal article" date="2023" name="Plant Biotechnol. J.">
        <title>Chromosome-level wild Hevea brasiliensis genome provides new tools for genomic-assisted breeding and valuable loci to elevate rubber yield.</title>
        <authorList>
            <person name="Cheng H."/>
            <person name="Song X."/>
            <person name="Hu Y."/>
            <person name="Wu T."/>
            <person name="Yang Q."/>
            <person name="An Z."/>
            <person name="Feng S."/>
            <person name="Deng Z."/>
            <person name="Wu W."/>
            <person name="Zeng X."/>
            <person name="Tu M."/>
            <person name="Wang X."/>
            <person name="Huang H."/>
        </authorList>
    </citation>
    <scope>NUCLEOTIDE SEQUENCE [LARGE SCALE GENOMIC DNA]</scope>
    <source>
        <strain evidence="5">MT/VB/25A 57/8</strain>
    </source>
</reference>
<dbReference type="PANTHER" id="PTHR46391:SF13">
    <property type="entry name" value="ACTIVATOR OF SPOMIN LUC3"/>
    <property type="match status" value="1"/>
</dbReference>